<organism evidence="2 3">
    <name type="scientific">Kribbibacterium absianum</name>
    <dbReference type="NCBI Taxonomy" id="3044210"/>
    <lineage>
        <taxon>Bacteria</taxon>
        <taxon>Bacillati</taxon>
        <taxon>Actinomycetota</taxon>
        <taxon>Coriobacteriia</taxon>
        <taxon>Coriobacteriales</taxon>
        <taxon>Kribbibacteriaceae</taxon>
        <taxon>Kribbibacterium</taxon>
    </lineage>
</organism>
<comment type="caution">
    <text evidence="2">The sequence shown here is derived from an EMBL/GenBank/DDBJ whole genome shotgun (WGS) entry which is preliminary data.</text>
</comment>
<feature type="transmembrane region" description="Helical" evidence="1">
    <location>
        <begin position="292"/>
        <end position="321"/>
    </location>
</feature>
<feature type="transmembrane region" description="Helical" evidence="1">
    <location>
        <begin position="115"/>
        <end position="134"/>
    </location>
</feature>
<feature type="transmembrane region" description="Helical" evidence="1">
    <location>
        <begin position="36"/>
        <end position="55"/>
    </location>
</feature>
<feature type="transmembrane region" description="Helical" evidence="1">
    <location>
        <begin position="6"/>
        <end position="24"/>
    </location>
</feature>
<evidence type="ECO:0000256" key="1">
    <source>
        <dbReference type="SAM" id="Phobius"/>
    </source>
</evidence>
<keyword evidence="1" id="KW-0812">Transmembrane</keyword>
<reference evidence="2" key="1">
    <citation type="submission" date="2023-05" db="EMBL/GenBank/DDBJ databases">
        <title>[olsenella] sp. nov., isolated from a pig farm feces dump.</title>
        <authorList>
            <person name="Chang Y.-H."/>
        </authorList>
    </citation>
    <scope>NUCLEOTIDE SEQUENCE</scope>
    <source>
        <strain evidence="2">YH-ols2217</strain>
    </source>
</reference>
<keyword evidence="3" id="KW-1185">Reference proteome</keyword>
<keyword evidence="1" id="KW-1133">Transmembrane helix</keyword>
<accession>A0ABT6ZM75</accession>
<feature type="transmembrane region" description="Helical" evidence="1">
    <location>
        <begin position="467"/>
        <end position="489"/>
    </location>
</feature>
<dbReference type="Pfam" id="PF20176">
    <property type="entry name" value="DUF6541"/>
    <property type="match status" value="1"/>
</dbReference>
<feature type="transmembrane region" description="Helical" evidence="1">
    <location>
        <begin position="501"/>
        <end position="518"/>
    </location>
</feature>
<evidence type="ECO:0000313" key="2">
    <source>
        <dbReference type="EMBL" id="MDJ1130158.1"/>
    </source>
</evidence>
<protein>
    <submittedName>
        <fullName evidence="2">Uncharacterized protein</fullName>
    </submittedName>
</protein>
<gene>
    <name evidence="2" type="ORF">QJ043_08735</name>
</gene>
<dbReference type="InterPro" id="IPR046671">
    <property type="entry name" value="DUF6541"/>
</dbReference>
<keyword evidence="1" id="KW-0472">Membrane</keyword>
<feature type="transmembrane region" description="Helical" evidence="1">
    <location>
        <begin position="260"/>
        <end position="280"/>
    </location>
</feature>
<proteinExistence type="predicted"/>
<feature type="transmembrane region" description="Helical" evidence="1">
    <location>
        <begin position="195"/>
        <end position="223"/>
    </location>
</feature>
<dbReference type="RefSeq" id="WP_283713321.1">
    <property type="nucleotide sequence ID" value="NZ_JASJEW010000003.1"/>
</dbReference>
<feature type="transmembrane region" description="Helical" evidence="1">
    <location>
        <begin position="400"/>
        <end position="417"/>
    </location>
</feature>
<feature type="transmembrane region" description="Helical" evidence="1">
    <location>
        <begin position="367"/>
        <end position="388"/>
    </location>
</feature>
<feature type="transmembrane region" description="Helical" evidence="1">
    <location>
        <begin position="341"/>
        <end position="360"/>
    </location>
</feature>
<feature type="transmembrane region" description="Helical" evidence="1">
    <location>
        <begin position="429"/>
        <end position="455"/>
    </location>
</feature>
<sequence>MWLVFLLGVVLLTLVLWTPGYLLLRGAGMCRLQALSFAPAVGLTSYGVLGTLYAFGSLSTSWLGLVAPVTAASLFYYVVQRFCKHGNARDTRPIIGKHIEHNRTELPRSGSASNAMVLALYIVVALALTGWVFVKTLDGPASFGQFYDNYHHPLMVRQFIEDGLFSASNPFSDYPPLFFTPAALVGSMLQCEPTMALNIALVVFLGMLLPCGMFAFLSAILGPKTPGPAGSGSRLALICGAFTAPACAAFPWRLLVGALYPYLAGLVMALFAMAALVLLFSRLTTHKPRWILCTLWLSLGTAMAHPSAIFVCVILMVPFLISRLLRLTFPKHWSLRPPVARLLHVAICVGFAVVVCAGWIALNQSKAFAGVVGFPYWSAYGDVSQFFANLVTMGLNRLEAPQWIFAFMVFCGMVYCISTRTVRWTIGSFIFTLPFYYFSVCGDGSLRSLFIGFWYNDSYRIDPIVAIAAVPLASLGLSAIVQAVWRVFLNPENDTKTRQQRVLAIATVVAFSAINYLPSYQQGSEDSLQQQVTAFGAIRTMLAQANTLADTQSGLTGEELQFLNEVKSITKDDVVVNIPFDGSGFADGVSGVNVLYKRWDLRKDEVSSIQSGLKDIAFDTNVQRDVRSANAKYVLLLDQGTLSGENVYLPETMEDLDWTGLTELHDQTPGLSLVLSEGDMRLYRIDCA</sequence>
<feature type="transmembrane region" description="Helical" evidence="1">
    <location>
        <begin position="61"/>
        <end position="79"/>
    </location>
</feature>
<evidence type="ECO:0000313" key="3">
    <source>
        <dbReference type="Proteomes" id="UP001431693"/>
    </source>
</evidence>
<feature type="transmembrane region" description="Helical" evidence="1">
    <location>
        <begin position="235"/>
        <end position="254"/>
    </location>
</feature>
<dbReference type="EMBL" id="JASJEX010000004">
    <property type="protein sequence ID" value="MDJ1130158.1"/>
    <property type="molecule type" value="Genomic_DNA"/>
</dbReference>
<dbReference type="Proteomes" id="UP001431693">
    <property type="component" value="Unassembled WGS sequence"/>
</dbReference>
<name>A0ABT6ZM75_9ACTN</name>